<dbReference type="SMART" id="SM00490">
    <property type="entry name" value="HELICc"/>
    <property type="match status" value="1"/>
</dbReference>
<keyword evidence="2" id="KW-0378">Hydrolase</keyword>
<feature type="domain" description="Helicase ATP-binding" evidence="6">
    <location>
        <begin position="18"/>
        <end position="182"/>
    </location>
</feature>
<evidence type="ECO:0000256" key="3">
    <source>
        <dbReference type="ARBA" id="ARBA00022806"/>
    </source>
</evidence>
<evidence type="ECO:0000313" key="9">
    <source>
        <dbReference type="Proteomes" id="UP001148313"/>
    </source>
</evidence>
<dbReference type="Pfam" id="PF00270">
    <property type="entry name" value="DEAD"/>
    <property type="match status" value="1"/>
</dbReference>
<dbReference type="InterPro" id="IPR011545">
    <property type="entry name" value="DEAD/DEAH_box_helicase_dom"/>
</dbReference>
<organism evidence="8 9">
    <name type="scientific">Hoeflea poritis</name>
    <dbReference type="NCBI Taxonomy" id="2993659"/>
    <lineage>
        <taxon>Bacteria</taxon>
        <taxon>Pseudomonadati</taxon>
        <taxon>Pseudomonadota</taxon>
        <taxon>Alphaproteobacteria</taxon>
        <taxon>Hyphomicrobiales</taxon>
        <taxon>Rhizobiaceae</taxon>
        <taxon>Hoeflea</taxon>
    </lineage>
</organism>
<accession>A0ABT4VUB9</accession>
<keyword evidence="9" id="KW-1185">Reference proteome</keyword>
<dbReference type="PANTHER" id="PTHR43519">
    <property type="entry name" value="ATP-DEPENDENT RNA HELICASE HRPB"/>
    <property type="match status" value="1"/>
</dbReference>
<dbReference type="InterPro" id="IPR013689">
    <property type="entry name" value="RNA_helicase_ATP-dep_HrpB_C"/>
</dbReference>
<keyword evidence="4" id="KW-0067">ATP-binding</keyword>
<feature type="domain" description="Helicase C-terminal" evidence="7">
    <location>
        <begin position="204"/>
        <end position="373"/>
    </location>
</feature>
<reference evidence="8" key="1">
    <citation type="submission" date="2022-11" db="EMBL/GenBank/DDBJ databases">
        <title>Hoeflea poritis sp. nov., isolated from scleractinian coral Porites lutea.</title>
        <authorList>
            <person name="Zhang G."/>
            <person name="Wei Q."/>
            <person name="Cai L."/>
        </authorList>
    </citation>
    <scope>NUCLEOTIDE SEQUENCE</scope>
    <source>
        <strain evidence="8">E7-10</strain>
    </source>
</reference>
<dbReference type="GO" id="GO:0004386">
    <property type="term" value="F:helicase activity"/>
    <property type="evidence" value="ECO:0007669"/>
    <property type="project" value="UniProtKB-KW"/>
</dbReference>
<sequence>MKWNLPDLPVSEAVPALMEALEKHVSAVLAAPPGAGKTTLVPLHLLSAPWRGDGKIIVLEPRRLAARASARQMARLIGEEVGGTVGYRTRLDTRVSGKTRIEVLTEGIFTRMILAAPDLPGVAAVLFDEFHERSLDADFGLALALDVQSALREELRILVMSATLDVTRVSALMDDAPVIESTGRAYPVDVRYQERRPGERTEEAVRRIIVEALENESGSILAFLPGQREIRRTAELLEETGTAKAIIAPLFGDLSGREQDAAIRPPEPGTRKVVLSTAIAETSITIDGVRIVIDSGQQRLPVFEPSTGITRLETVRVSRASADQRAGRAGRTEPGVAVRLWRAEQTTALPAFTPPQILASDLGNLLLDCAAWGVADPASLRFIDPPPAPAVNEARTLLQSLGALDTDGRLTKGGETMRGLGLPVRSAAIVVAAAEKNMAAEAAELAVLMSEQGLGGPSIDLDERWQRFRGDRSKRAQSARALARRIAGTAGATNSGKAAQGPPPAVGPLLLAGFADRVARSRGSSDGKTRFGLANGRGAFVDDHVNLAREAFVVIPDLTGQAASQRILSAARIDAETIESALGKQIVETDEVSFDRKTRGVKARRRRRLGELVLEERPLPDASQEAVCDALVSGLRLAGIDALPWTAAARQLRDRLAWLRRHVGDPWPDVSDNALLASADVWFAPFVTGVTSFSRIEPASVTNGLTALVPFELHRELDRLAPTHFETPAGSKLPIRYDGEEPVLAVRVQELFGVTQHPSLAGGRVPLLLELLSPAQRPIQTTRDLPGFWKGSWADVRADMRGRYPKHPWPQDPASAEATRRVKHPRKR</sequence>
<evidence type="ECO:0000259" key="7">
    <source>
        <dbReference type="PROSITE" id="PS51194"/>
    </source>
</evidence>
<dbReference type="Pfam" id="PF00271">
    <property type="entry name" value="Helicase_C"/>
    <property type="match status" value="1"/>
</dbReference>
<dbReference type="NCBIfam" id="TIGR01970">
    <property type="entry name" value="DEAH_box_HrpB"/>
    <property type="match status" value="1"/>
</dbReference>
<dbReference type="Gene3D" id="1.20.120.1080">
    <property type="match status" value="1"/>
</dbReference>
<dbReference type="Gene3D" id="3.40.50.300">
    <property type="entry name" value="P-loop containing nucleotide triphosphate hydrolases"/>
    <property type="match status" value="2"/>
</dbReference>
<feature type="region of interest" description="Disordered" evidence="5">
    <location>
        <begin position="804"/>
        <end position="828"/>
    </location>
</feature>
<dbReference type="InterPro" id="IPR049614">
    <property type="entry name" value="HrpB_DEXH"/>
</dbReference>
<keyword evidence="1" id="KW-0547">Nucleotide-binding</keyword>
<name>A0ABT4VUB9_9HYPH</name>
<dbReference type="PIRSF" id="PIRSF005496">
    <property type="entry name" value="ATP_hel_hrpB"/>
    <property type="match status" value="1"/>
</dbReference>
<dbReference type="PROSITE" id="PS51192">
    <property type="entry name" value="HELICASE_ATP_BIND_1"/>
    <property type="match status" value="1"/>
</dbReference>
<dbReference type="CDD" id="cd18791">
    <property type="entry name" value="SF2_C_RHA"/>
    <property type="match status" value="1"/>
</dbReference>
<dbReference type="SMART" id="SM00847">
    <property type="entry name" value="HA2"/>
    <property type="match status" value="1"/>
</dbReference>
<dbReference type="Pfam" id="PF08482">
    <property type="entry name" value="HrpB_C"/>
    <property type="match status" value="1"/>
</dbReference>
<dbReference type="CDD" id="cd17990">
    <property type="entry name" value="DEXHc_HrpB"/>
    <property type="match status" value="1"/>
</dbReference>
<dbReference type="InterPro" id="IPR056329">
    <property type="entry name" value="CON_HrpB"/>
</dbReference>
<dbReference type="InterPro" id="IPR001650">
    <property type="entry name" value="Helicase_C-like"/>
</dbReference>
<dbReference type="InterPro" id="IPR007502">
    <property type="entry name" value="Helicase-assoc_dom"/>
</dbReference>
<proteinExistence type="predicted"/>
<evidence type="ECO:0000259" key="6">
    <source>
        <dbReference type="PROSITE" id="PS51192"/>
    </source>
</evidence>
<dbReference type="InterPro" id="IPR010225">
    <property type="entry name" value="HrpB"/>
</dbReference>
<dbReference type="SMART" id="SM00487">
    <property type="entry name" value="DEXDc"/>
    <property type="match status" value="1"/>
</dbReference>
<dbReference type="EMBL" id="JAPJZH010000021">
    <property type="protein sequence ID" value="MDA4848312.1"/>
    <property type="molecule type" value="Genomic_DNA"/>
</dbReference>
<evidence type="ECO:0000256" key="4">
    <source>
        <dbReference type="ARBA" id="ARBA00022840"/>
    </source>
</evidence>
<keyword evidence="3 8" id="KW-0347">Helicase</keyword>
<dbReference type="InterPro" id="IPR014001">
    <property type="entry name" value="Helicase_ATP-bd"/>
</dbReference>
<evidence type="ECO:0000256" key="1">
    <source>
        <dbReference type="ARBA" id="ARBA00022741"/>
    </source>
</evidence>
<comment type="caution">
    <text evidence="8">The sequence shown here is derived from an EMBL/GenBank/DDBJ whole genome shotgun (WGS) entry which is preliminary data.</text>
</comment>
<dbReference type="RefSeq" id="WP_271092169.1">
    <property type="nucleotide sequence ID" value="NZ_JAPJZH010000021.1"/>
</dbReference>
<evidence type="ECO:0000256" key="5">
    <source>
        <dbReference type="SAM" id="MobiDB-lite"/>
    </source>
</evidence>
<dbReference type="Proteomes" id="UP001148313">
    <property type="component" value="Unassembled WGS sequence"/>
</dbReference>
<dbReference type="PROSITE" id="PS51194">
    <property type="entry name" value="HELICASE_CTER"/>
    <property type="match status" value="1"/>
</dbReference>
<gene>
    <name evidence="8" type="primary">hrpB</name>
    <name evidence="8" type="ORF">OOZ53_23345</name>
</gene>
<dbReference type="PANTHER" id="PTHR43519:SF1">
    <property type="entry name" value="ATP-DEPENDENT RNA HELICASE HRPB"/>
    <property type="match status" value="1"/>
</dbReference>
<dbReference type="Pfam" id="PF24473">
    <property type="entry name" value="CON_HrpB"/>
    <property type="match status" value="1"/>
</dbReference>
<dbReference type="SUPFAM" id="SSF52540">
    <property type="entry name" value="P-loop containing nucleoside triphosphate hydrolases"/>
    <property type="match status" value="1"/>
</dbReference>
<protein>
    <submittedName>
        <fullName evidence="8">ATP-dependent helicase HrpB</fullName>
    </submittedName>
</protein>
<evidence type="ECO:0000313" key="8">
    <source>
        <dbReference type="EMBL" id="MDA4848312.1"/>
    </source>
</evidence>
<evidence type="ECO:0000256" key="2">
    <source>
        <dbReference type="ARBA" id="ARBA00022801"/>
    </source>
</evidence>
<dbReference type="InterPro" id="IPR027417">
    <property type="entry name" value="P-loop_NTPase"/>
</dbReference>